<organism evidence="4 5">
    <name type="scientific">Mucilaginibacter paludis DSM 18603</name>
    <dbReference type="NCBI Taxonomy" id="714943"/>
    <lineage>
        <taxon>Bacteria</taxon>
        <taxon>Pseudomonadati</taxon>
        <taxon>Bacteroidota</taxon>
        <taxon>Sphingobacteriia</taxon>
        <taxon>Sphingobacteriales</taxon>
        <taxon>Sphingobacteriaceae</taxon>
        <taxon>Mucilaginibacter</taxon>
    </lineage>
</organism>
<dbReference type="AlphaFoldDB" id="H1YBA9"/>
<gene>
    <name evidence="4" type="ORF">Mucpa_7120</name>
</gene>
<dbReference type="Pfam" id="PF16344">
    <property type="entry name" value="FecR_C"/>
    <property type="match status" value="1"/>
</dbReference>
<name>H1YBA9_9SPHI</name>
<dbReference type="OrthoDB" id="697544at2"/>
<dbReference type="HOGENOM" id="CLU_050192_2_2_10"/>
<dbReference type="Gene3D" id="2.60.120.1440">
    <property type="match status" value="1"/>
</dbReference>
<keyword evidence="1" id="KW-1133">Transmembrane helix</keyword>
<proteinExistence type="predicted"/>
<dbReference type="EMBL" id="CM001403">
    <property type="protein sequence ID" value="EHQ31163.1"/>
    <property type="molecule type" value="Genomic_DNA"/>
</dbReference>
<dbReference type="PIRSF" id="PIRSF018266">
    <property type="entry name" value="FecR"/>
    <property type="match status" value="1"/>
</dbReference>
<feature type="transmembrane region" description="Helical" evidence="1">
    <location>
        <begin position="87"/>
        <end position="109"/>
    </location>
</feature>
<dbReference type="STRING" id="714943.Mucpa_7120"/>
<dbReference type="InterPro" id="IPR032508">
    <property type="entry name" value="FecR_C"/>
</dbReference>
<dbReference type="PANTHER" id="PTHR30273">
    <property type="entry name" value="PERIPLASMIC SIGNAL SENSOR AND SIGMA FACTOR ACTIVATOR FECR-RELATED"/>
    <property type="match status" value="1"/>
</dbReference>
<accession>H1YBA9</accession>
<evidence type="ECO:0000259" key="3">
    <source>
        <dbReference type="Pfam" id="PF16344"/>
    </source>
</evidence>
<evidence type="ECO:0000313" key="4">
    <source>
        <dbReference type="EMBL" id="EHQ31163.1"/>
    </source>
</evidence>
<reference evidence="4" key="1">
    <citation type="submission" date="2011-09" db="EMBL/GenBank/DDBJ databases">
        <title>The permanent draft genome of Mucilaginibacter paludis DSM 18603.</title>
        <authorList>
            <consortium name="US DOE Joint Genome Institute (JGI-PGF)"/>
            <person name="Lucas S."/>
            <person name="Han J."/>
            <person name="Lapidus A."/>
            <person name="Bruce D."/>
            <person name="Goodwin L."/>
            <person name="Pitluck S."/>
            <person name="Peters L."/>
            <person name="Kyrpides N."/>
            <person name="Mavromatis K."/>
            <person name="Ivanova N."/>
            <person name="Mikhailova N."/>
            <person name="Held B."/>
            <person name="Detter J.C."/>
            <person name="Tapia R."/>
            <person name="Han C."/>
            <person name="Land M."/>
            <person name="Hauser L."/>
            <person name="Markowitz V."/>
            <person name="Cheng J.-F."/>
            <person name="Hugenholtz P."/>
            <person name="Woyke T."/>
            <person name="Wu D."/>
            <person name="Tindall B."/>
            <person name="Brambilla E."/>
            <person name="Klenk H.-P."/>
            <person name="Eisen J.A."/>
        </authorList>
    </citation>
    <scope>NUCLEOTIDE SEQUENCE [LARGE SCALE GENOMIC DNA]</scope>
    <source>
        <strain evidence="4">DSM 18603</strain>
    </source>
</reference>
<dbReference type="eggNOG" id="COG3712">
    <property type="taxonomic scope" value="Bacteria"/>
</dbReference>
<feature type="domain" description="FecR protein" evidence="2">
    <location>
        <begin position="125"/>
        <end position="213"/>
    </location>
</feature>
<dbReference type="InterPro" id="IPR012373">
    <property type="entry name" value="Ferrdict_sens_TM"/>
</dbReference>
<dbReference type="GO" id="GO:0016989">
    <property type="term" value="F:sigma factor antagonist activity"/>
    <property type="evidence" value="ECO:0007669"/>
    <property type="project" value="TreeGrafter"/>
</dbReference>
<evidence type="ECO:0000256" key="1">
    <source>
        <dbReference type="SAM" id="Phobius"/>
    </source>
</evidence>
<dbReference type="PANTHER" id="PTHR30273:SF2">
    <property type="entry name" value="PROTEIN FECR"/>
    <property type="match status" value="1"/>
</dbReference>
<keyword evidence="5" id="KW-1185">Reference proteome</keyword>
<dbReference type="InterPro" id="IPR006860">
    <property type="entry name" value="FecR"/>
</dbReference>
<keyword evidence="1" id="KW-0472">Membrane</keyword>
<protein>
    <submittedName>
        <fullName evidence="4">Anti-FecI sigma factor, FecR</fullName>
    </submittedName>
</protein>
<dbReference type="RefSeq" id="WP_008513410.1">
    <property type="nucleotide sequence ID" value="NZ_CM001403.1"/>
</dbReference>
<evidence type="ECO:0000313" key="5">
    <source>
        <dbReference type="Proteomes" id="UP000002774"/>
    </source>
</evidence>
<keyword evidence="1" id="KW-0812">Transmembrane</keyword>
<evidence type="ECO:0000259" key="2">
    <source>
        <dbReference type="Pfam" id="PF04773"/>
    </source>
</evidence>
<dbReference type="Proteomes" id="UP000002774">
    <property type="component" value="Chromosome"/>
</dbReference>
<feature type="domain" description="Protein FecR C-terminal" evidence="3">
    <location>
        <begin position="258"/>
        <end position="322"/>
    </location>
</feature>
<dbReference type="Gene3D" id="3.55.50.30">
    <property type="match status" value="1"/>
</dbReference>
<dbReference type="Pfam" id="PF04773">
    <property type="entry name" value="FecR"/>
    <property type="match status" value="1"/>
</dbReference>
<sequence>MENFRLSYLFQKYIDKTCTPAEYQELMMYINDRDNDALLNQLLYNAGEHLPDEQLSPIKARKILKKTIAGTEASSARTIVSAKNLPALLWLAASVLLVAGLSFLFLSHYTQAAGDIKITYSKPVNDHQLIRLSDGTTVTLNKNSRIEYPEAFNGLTREVTLVGEGYFDVKHDGHKPFLVHVGKLTVTVLGTAFNINANSIKNNIAVTVTRGKVSVSDQHKVLGTLVRNQQISVNTKSLVSKQLVVNAGQVIQWQSDDLFFDDVTMAAAMKTLENRFNTKIDFDNEHIRHCTLTGAFTHHESLQQILKVLCSFNNATYLIKPDHEVIISGPGC</sequence>